<keyword evidence="2" id="KW-1185">Reference proteome</keyword>
<name>A0ABN5P162_RICJA</name>
<gene>
    <name evidence="1" type="ORF">D0Z68_04140</name>
</gene>
<organism evidence="1 2">
    <name type="scientific">Rickettsia japonica</name>
    <dbReference type="NCBI Taxonomy" id="35790"/>
    <lineage>
        <taxon>Bacteria</taxon>
        <taxon>Pseudomonadati</taxon>
        <taxon>Pseudomonadota</taxon>
        <taxon>Alphaproteobacteria</taxon>
        <taxon>Rickettsiales</taxon>
        <taxon>Rickettsiaceae</taxon>
        <taxon>Rickettsieae</taxon>
        <taxon>Rickettsia</taxon>
        <taxon>spotted fever group</taxon>
    </lineage>
</organism>
<reference evidence="1 2" key="1">
    <citation type="submission" date="2018-08" db="EMBL/GenBank/DDBJ databases">
        <title>Complete genomic DNA sequence of Rickettsia japonica in China.</title>
        <authorList>
            <person name="Lu Q."/>
            <person name="Li C."/>
        </authorList>
    </citation>
    <scope>NUCLEOTIDE SEQUENCE [LARGE SCALE GENOMIC DNA]</scope>
    <source>
        <strain evidence="1 2">LA4/2015</strain>
    </source>
</reference>
<evidence type="ECO:0000313" key="2">
    <source>
        <dbReference type="Proteomes" id="UP000258667"/>
    </source>
</evidence>
<dbReference type="EMBL" id="CP032049">
    <property type="protein sequence ID" value="AXU07157.1"/>
    <property type="molecule type" value="Genomic_DNA"/>
</dbReference>
<protein>
    <submittedName>
        <fullName evidence="1">Uncharacterized protein</fullName>
    </submittedName>
</protein>
<evidence type="ECO:0000313" key="1">
    <source>
        <dbReference type="EMBL" id="AXU07157.1"/>
    </source>
</evidence>
<accession>A0ABN5P162</accession>
<proteinExistence type="predicted"/>
<sequence length="24" mass="2712">MVILHTFIKKTEKIPKTAISIAKT</sequence>
<dbReference type="Proteomes" id="UP000258667">
    <property type="component" value="Chromosome"/>
</dbReference>